<name>A0AAV4VF52_9ARAC</name>
<feature type="region of interest" description="Disordered" evidence="1">
    <location>
        <begin position="322"/>
        <end position="344"/>
    </location>
</feature>
<dbReference type="InterPro" id="IPR036259">
    <property type="entry name" value="MFS_trans_sf"/>
</dbReference>
<evidence type="ECO:0000256" key="2">
    <source>
        <dbReference type="SAM" id="Phobius"/>
    </source>
</evidence>
<feature type="transmembrane region" description="Helical" evidence="2">
    <location>
        <begin position="456"/>
        <end position="477"/>
    </location>
</feature>
<dbReference type="EMBL" id="BPLQ01012839">
    <property type="protein sequence ID" value="GIY68178.1"/>
    <property type="molecule type" value="Genomic_DNA"/>
</dbReference>
<feature type="transmembrane region" description="Helical" evidence="2">
    <location>
        <begin position="489"/>
        <end position="509"/>
    </location>
</feature>
<dbReference type="AlphaFoldDB" id="A0AAV4VF52"/>
<dbReference type="PANTHER" id="PTHR11360:SF303">
    <property type="entry name" value="MAJOR FACILITATOR SUPERFAMILY (MFS) PROFILE DOMAIN-CONTAINING PROTEIN"/>
    <property type="match status" value="1"/>
</dbReference>
<dbReference type="Pfam" id="PF07690">
    <property type="entry name" value="MFS_1"/>
    <property type="match status" value="1"/>
</dbReference>
<comment type="caution">
    <text evidence="3">The sequence shown here is derived from an EMBL/GenBank/DDBJ whole genome shotgun (WGS) entry which is preliminary data.</text>
</comment>
<dbReference type="GO" id="GO:0008028">
    <property type="term" value="F:monocarboxylic acid transmembrane transporter activity"/>
    <property type="evidence" value="ECO:0007669"/>
    <property type="project" value="TreeGrafter"/>
</dbReference>
<feature type="transmembrane region" description="Helical" evidence="2">
    <location>
        <begin position="139"/>
        <end position="158"/>
    </location>
</feature>
<keyword evidence="4" id="KW-1185">Reference proteome</keyword>
<keyword evidence="2" id="KW-0812">Transmembrane</keyword>
<proteinExistence type="predicted"/>
<evidence type="ECO:0000313" key="3">
    <source>
        <dbReference type="EMBL" id="GIY68178.1"/>
    </source>
</evidence>
<keyword evidence="2" id="KW-1133">Transmembrane helix</keyword>
<organism evidence="3 4">
    <name type="scientific">Caerostris darwini</name>
    <dbReference type="NCBI Taxonomy" id="1538125"/>
    <lineage>
        <taxon>Eukaryota</taxon>
        <taxon>Metazoa</taxon>
        <taxon>Ecdysozoa</taxon>
        <taxon>Arthropoda</taxon>
        <taxon>Chelicerata</taxon>
        <taxon>Arachnida</taxon>
        <taxon>Araneae</taxon>
        <taxon>Araneomorphae</taxon>
        <taxon>Entelegynae</taxon>
        <taxon>Araneoidea</taxon>
        <taxon>Araneidae</taxon>
        <taxon>Caerostris</taxon>
    </lineage>
</organism>
<feature type="transmembrane region" description="Helical" evidence="2">
    <location>
        <begin position="365"/>
        <end position="388"/>
    </location>
</feature>
<dbReference type="InterPro" id="IPR011701">
    <property type="entry name" value="MFS"/>
</dbReference>
<reference evidence="3 4" key="1">
    <citation type="submission" date="2021-06" db="EMBL/GenBank/DDBJ databases">
        <title>Caerostris darwini draft genome.</title>
        <authorList>
            <person name="Kono N."/>
            <person name="Arakawa K."/>
        </authorList>
    </citation>
    <scope>NUCLEOTIDE SEQUENCE [LARGE SCALE GENOMIC DNA]</scope>
</reference>
<evidence type="ECO:0000256" key="1">
    <source>
        <dbReference type="SAM" id="MobiDB-lite"/>
    </source>
</evidence>
<protein>
    <submittedName>
        <fullName evidence="3">Monocarboxylate transporter 2</fullName>
    </submittedName>
</protein>
<dbReference type="Proteomes" id="UP001054837">
    <property type="component" value="Unassembled WGS sequence"/>
</dbReference>
<dbReference type="SUPFAM" id="SSF103473">
    <property type="entry name" value="MFS general substrate transporter"/>
    <property type="match status" value="1"/>
</dbReference>
<dbReference type="PANTHER" id="PTHR11360">
    <property type="entry name" value="MONOCARBOXYLATE TRANSPORTER"/>
    <property type="match status" value="1"/>
</dbReference>
<gene>
    <name evidence="3" type="primary">Slc16a7</name>
    <name evidence="3" type="ORF">CDAR_255741</name>
</gene>
<feature type="transmembrane region" description="Helical" evidence="2">
    <location>
        <begin position="81"/>
        <end position="101"/>
    </location>
</feature>
<dbReference type="InterPro" id="IPR050327">
    <property type="entry name" value="Proton-linked_MCT"/>
</dbReference>
<keyword evidence="2" id="KW-0472">Membrane</keyword>
<feature type="transmembrane region" description="Helical" evidence="2">
    <location>
        <begin position="430"/>
        <end position="450"/>
    </location>
</feature>
<feature type="transmembrane region" description="Helical" evidence="2">
    <location>
        <begin position="164"/>
        <end position="182"/>
    </location>
</feature>
<accession>A0AAV4VF52</accession>
<feature type="transmembrane region" description="Helical" evidence="2">
    <location>
        <begin position="107"/>
        <end position="127"/>
    </location>
</feature>
<feature type="transmembrane region" description="Helical" evidence="2">
    <location>
        <begin position="12"/>
        <end position="40"/>
    </location>
</feature>
<sequence length="511" mass="56848">MTELEEPDKGYAWVIAFAACIINMILSGMARMIGILYVAIIEDYRVTRKEASVPFTVRNAIRYLSGPLVGILGQRYGIRTVTFLGGFIACLGSVLCCFAPTVTWISVFWGGIHGLGFSLGNTLFQVVVNQYFEKYRATASGIVLSGACVGSFGFPLMIEYVMDNYGLFGCFLILGGVFLNVLPPSLILKSPFWIENPEAYARQRALVKGVNGEEPEDIEALKRRRKVSRSLSNCSIQEFDVLSMTNGSQKKFYPDTKGSYSRKMKLSSGIQAKDGCNVVCTSYNTRNSSFQQKRDRLHSITENENNEVDTKSKSTVYHIYGNKQNQSNEKSPSDNSGNSSSKKSEANSSLWEIIKNIALLYKNPVYLLISMNVATYFWVFIPILTVVVDFSRDKGLPVEQEKFLIHALTAGDLIGRLSFGWVTDKNILSFPIFMMLTLVLQGVFVCLFPFTTTFSTYMLVLVLYGVTAGIIFVYFPVLVYKYVDKSNQTIGVGCVGLVSGLVTFGIPPINW</sequence>
<evidence type="ECO:0000313" key="4">
    <source>
        <dbReference type="Proteomes" id="UP001054837"/>
    </source>
</evidence>
<dbReference type="Gene3D" id="1.20.1250.20">
    <property type="entry name" value="MFS general substrate transporter like domains"/>
    <property type="match status" value="2"/>
</dbReference>
<feature type="compositionally biased region" description="Low complexity" evidence="1">
    <location>
        <begin position="333"/>
        <end position="344"/>
    </location>
</feature>